<name>A0A8B6CGH1_MYTGA</name>
<sequence length="162" mass="18503">MLNIFALTFSVIVLYGDFMISGTHAAKCRYPFKKIGHGCYFINRETTTADRAFALCLRRGAYLANLETLEEAMLIKYELQQMHKGISFFVGARNINRYVPGGDWRWIQNGKMTKMTYKAFASGHPQSSHSNEQDCMLLYAVLGHGIIDDTCNHYLHGYICEK</sequence>
<dbReference type="SMART" id="SM00034">
    <property type="entry name" value="CLECT"/>
    <property type="match status" value="1"/>
</dbReference>
<feature type="signal peptide" evidence="1">
    <location>
        <begin position="1"/>
        <end position="25"/>
    </location>
</feature>
<comment type="caution">
    <text evidence="3">The sequence shown here is derived from an EMBL/GenBank/DDBJ whole genome shotgun (WGS) entry which is preliminary data.</text>
</comment>
<feature type="chain" id="PRO_5032930960" description="C-type lectin domain-containing protein" evidence="1">
    <location>
        <begin position="26"/>
        <end position="162"/>
    </location>
</feature>
<dbReference type="Gene3D" id="3.10.100.10">
    <property type="entry name" value="Mannose-Binding Protein A, subunit A"/>
    <property type="match status" value="1"/>
</dbReference>
<evidence type="ECO:0000313" key="3">
    <source>
        <dbReference type="EMBL" id="VDI04335.1"/>
    </source>
</evidence>
<evidence type="ECO:0000313" key="4">
    <source>
        <dbReference type="Proteomes" id="UP000596742"/>
    </source>
</evidence>
<dbReference type="CDD" id="cd00037">
    <property type="entry name" value="CLECT"/>
    <property type="match status" value="1"/>
</dbReference>
<dbReference type="Proteomes" id="UP000596742">
    <property type="component" value="Unassembled WGS sequence"/>
</dbReference>
<keyword evidence="1" id="KW-0732">Signal</keyword>
<dbReference type="InterPro" id="IPR016186">
    <property type="entry name" value="C-type_lectin-like/link_sf"/>
</dbReference>
<dbReference type="OrthoDB" id="6047911at2759"/>
<evidence type="ECO:0000259" key="2">
    <source>
        <dbReference type="PROSITE" id="PS50041"/>
    </source>
</evidence>
<dbReference type="EMBL" id="UYJE01001693">
    <property type="protein sequence ID" value="VDI04335.1"/>
    <property type="molecule type" value="Genomic_DNA"/>
</dbReference>
<gene>
    <name evidence="3" type="ORF">MGAL_10B058690</name>
</gene>
<dbReference type="SUPFAM" id="SSF56436">
    <property type="entry name" value="C-type lectin-like"/>
    <property type="match status" value="1"/>
</dbReference>
<organism evidence="3 4">
    <name type="scientific">Mytilus galloprovincialis</name>
    <name type="common">Mediterranean mussel</name>
    <dbReference type="NCBI Taxonomy" id="29158"/>
    <lineage>
        <taxon>Eukaryota</taxon>
        <taxon>Metazoa</taxon>
        <taxon>Spiralia</taxon>
        <taxon>Lophotrochozoa</taxon>
        <taxon>Mollusca</taxon>
        <taxon>Bivalvia</taxon>
        <taxon>Autobranchia</taxon>
        <taxon>Pteriomorphia</taxon>
        <taxon>Mytilida</taxon>
        <taxon>Mytiloidea</taxon>
        <taxon>Mytilidae</taxon>
        <taxon>Mytilinae</taxon>
        <taxon>Mytilus</taxon>
    </lineage>
</organism>
<evidence type="ECO:0000256" key="1">
    <source>
        <dbReference type="SAM" id="SignalP"/>
    </source>
</evidence>
<dbReference type="AlphaFoldDB" id="A0A8B6CGH1"/>
<dbReference type="PROSITE" id="PS50041">
    <property type="entry name" value="C_TYPE_LECTIN_2"/>
    <property type="match status" value="1"/>
</dbReference>
<protein>
    <recommendedName>
        <fullName evidence="2">C-type lectin domain-containing protein</fullName>
    </recommendedName>
</protein>
<dbReference type="Pfam" id="PF00059">
    <property type="entry name" value="Lectin_C"/>
    <property type="match status" value="1"/>
</dbReference>
<keyword evidence="4" id="KW-1185">Reference proteome</keyword>
<proteinExistence type="predicted"/>
<reference evidence="3" key="1">
    <citation type="submission" date="2018-11" db="EMBL/GenBank/DDBJ databases">
        <authorList>
            <person name="Alioto T."/>
            <person name="Alioto T."/>
        </authorList>
    </citation>
    <scope>NUCLEOTIDE SEQUENCE</scope>
</reference>
<feature type="domain" description="C-type lectin" evidence="2">
    <location>
        <begin position="35"/>
        <end position="161"/>
    </location>
</feature>
<dbReference type="InterPro" id="IPR016187">
    <property type="entry name" value="CTDL_fold"/>
</dbReference>
<accession>A0A8B6CGH1</accession>
<dbReference type="InterPro" id="IPR001304">
    <property type="entry name" value="C-type_lectin-like"/>
</dbReference>